<dbReference type="SMART" id="SM00507">
    <property type="entry name" value="HNHc"/>
    <property type="match status" value="1"/>
</dbReference>
<reference evidence="2 3" key="1">
    <citation type="submission" date="2017-10" db="EMBL/GenBank/DDBJ databases">
        <title>Antibacterial composition for extension of chilled fish shelf life and decreasing of risk of food-borne infections, bacteriophage strains for its preparation.</title>
        <authorList>
            <person name="Zulkarneev E.R."/>
            <person name="Aleshkin A.V."/>
            <person name="Rubalsky O.V."/>
            <person name="Kiseleva I.A."/>
            <person name="Rubalskii E.O."/>
            <person name="Lebedev S.N."/>
        </authorList>
    </citation>
    <scope>NUCLEOTIDE SEQUENCE [LARGE SCALE GENOMIC DNA]</scope>
</reference>
<sequence>MFICLCCKKECKIKKNTLSKYCSNKCQRDYEYKARVESWLRGEYLGYTGKTAQIANFVRRYLLETRGEKCESCGWSKRHPVDGAILLEIDHIDGDARNCEPSNLKILCPNCHAMTPTFRARNKISSRIRK</sequence>
<name>A0A2H4YGU0_9CAUD</name>
<evidence type="ECO:0000313" key="2">
    <source>
        <dbReference type="EMBL" id="AUE23389.1"/>
    </source>
</evidence>
<gene>
    <name evidence="2" type="ORF">Ro1_00166</name>
</gene>
<accession>A0A2H4YGU0</accession>
<keyword evidence="3" id="KW-1185">Reference proteome</keyword>
<dbReference type="EMBL" id="MG250486">
    <property type="protein sequence ID" value="AUE23389.1"/>
    <property type="molecule type" value="Genomic_DNA"/>
</dbReference>
<organism evidence="2 3">
    <name type="scientific">Raoultella phage Ro1</name>
    <dbReference type="NCBI Taxonomy" id="2053702"/>
    <lineage>
        <taxon>Viruses</taxon>
        <taxon>Duplodnaviria</taxon>
        <taxon>Heunggongvirae</taxon>
        <taxon>Uroviricota</taxon>
        <taxon>Caudoviricetes</taxon>
        <taxon>Vequintavirinae</taxon>
        <taxon>Mydovirus</taxon>
        <taxon>Mydovirus Ro1</taxon>
    </lineage>
</organism>
<feature type="domain" description="HNH nuclease" evidence="1">
    <location>
        <begin position="57"/>
        <end position="113"/>
    </location>
</feature>
<proteinExistence type="predicted"/>
<evidence type="ECO:0000313" key="3">
    <source>
        <dbReference type="Proteomes" id="UP000241480"/>
    </source>
</evidence>
<protein>
    <recommendedName>
        <fullName evidence="1">HNH nuclease domain-containing protein</fullName>
    </recommendedName>
</protein>
<dbReference type="CDD" id="cd00085">
    <property type="entry name" value="HNHc"/>
    <property type="match status" value="1"/>
</dbReference>
<dbReference type="InterPro" id="IPR003615">
    <property type="entry name" value="HNH_nuc"/>
</dbReference>
<dbReference type="Proteomes" id="UP000241480">
    <property type="component" value="Segment"/>
</dbReference>
<evidence type="ECO:0000259" key="1">
    <source>
        <dbReference type="SMART" id="SM00507"/>
    </source>
</evidence>